<dbReference type="Gene3D" id="3.10.620.30">
    <property type="match status" value="1"/>
</dbReference>
<name>A0A9D2PPX0_9FIRM</name>
<dbReference type="SMART" id="SM00460">
    <property type="entry name" value="TGc"/>
    <property type="match status" value="1"/>
</dbReference>
<dbReference type="PANTHER" id="PTHR42736">
    <property type="entry name" value="PROTEIN-GLUTAMINE GAMMA-GLUTAMYLTRANSFERASE"/>
    <property type="match status" value="1"/>
</dbReference>
<feature type="transmembrane region" description="Helical" evidence="2">
    <location>
        <begin position="64"/>
        <end position="85"/>
    </location>
</feature>
<evidence type="ECO:0000259" key="3">
    <source>
        <dbReference type="SMART" id="SM00460"/>
    </source>
</evidence>
<proteinExistence type="predicted"/>
<reference evidence="4" key="1">
    <citation type="journal article" date="2021" name="PeerJ">
        <title>Extensive microbial diversity within the chicken gut microbiome revealed by metagenomics and culture.</title>
        <authorList>
            <person name="Gilroy R."/>
            <person name="Ravi A."/>
            <person name="Getino M."/>
            <person name="Pursley I."/>
            <person name="Horton D.L."/>
            <person name="Alikhan N.F."/>
            <person name="Baker D."/>
            <person name="Gharbi K."/>
            <person name="Hall N."/>
            <person name="Watson M."/>
            <person name="Adriaenssens E.M."/>
            <person name="Foster-Nyarko E."/>
            <person name="Jarju S."/>
            <person name="Secka A."/>
            <person name="Antonio M."/>
            <person name="Oren A."/>
            <person name="Chaudhuri R.R."/>
            <person name="La Ragione R."/>
            <person name="Hildebrand F."/>
            <person name="Pallen M.J."/>
        </authorList>
    </citation>
    <scope>NUCLEOTIDE SEQUENCE</scope>
    <source>
        <strain evidence="4">ChiBcec2-3848</strain>
    </source>
</reference>
<evidence type="ECO:0000313" key="4">
    <source>
        <dbReference type="EMBL" id="HJC63135.1"/>
    </source>
</evidence>
<feature type="transmembrane region" description="Helical" evidence="2">
    <location>
        <begin position="32"/>
        <end position="52"/>
    </location>
</feature>
<feature type="transmembrane region" description="Helical" evidence="2">
    <location>
        <begin position="92"/>
        <end position="110"/>
    </location>
</feature>
<feature type="transmembrane region" description="Helical" evidence="2">
    <location>
        <begin position="143"/>
        <end position="166"/>
    </location>
</feature>
<feature type="transmembrane region" description="Helical" evidence="2">
    <location>
        <begin position="173"/>
        <end position="189"/>
    </location>
</feature>
<feature type="region of interest" description="Disordered" evidence="1">
    <location>
        <begin position="616"/>
        <end position="659"/>
    </location>
</feature>
<feature type="transmembrane region" description="Helical" evidence="2">
    <location>
        <begin position="670"/>
        <end position="691"/>
    </location>
</feature>
<feature type="compositionally biased region" description="Polar residues" evidence="1">
    <location>
        <begin position="634"/>
        <end position="652"/>
    </location>
</feature>
<reference evidence="4" key="2">
    <citation type="submission" date="2021-04" db="EMBL/GenBank/DDBJ databases">
        <authorList>
            <person name="Gilroy R."/>
        </authorList>
    </citation>
    <scope>NUCLEOTIDE SEQUENCE</scope>
    <source>
        <strain evidence="4">ChiBcec2-3848</strain>
    </source>
</reference>
<keyword evidence="2" id="KW-1133">Transmembrane helix</keyword>
<dbReference type="PANTHER" id="PTHR42736:SF1">
    <property type="entry name" value="PROTEIN-GLUTAMINE GAMMA-GLUTAMYLTRANSFERASE"/>
    <property type="match status" value="1"/>
</dbReference>
<dbReference type="InterPro" id="IPR002931">
    <property type="entry name" value="Transglutaminase-like"/>
</dbReference>
<dbReference type="SUPFAM" id="SSF54001">
    <property type="entry name" value="Cysteine proteinases"/>
    <property type="match status" value="1"/>
</dbReference>
<sequence>MKRKSLHKSPAGTSLHGAPIHISVPQQPTKTFSFVSAAVFFLMFFFASMGFFLSVQTVFTDQIFWKPLCVWLLAGCLLSCILMFAGTGMVRFLLSLAFYGLLLCFFLLYYRSAFLLSASSCAEYLVLTANQIYVLGQSVPEGMEAGLCAPFLFFVLLVFQYLLLIAGAAKKRWVCSLLLCLPLVFSVSFDCPPSYTALGFLLAAFLLWDCKNAARLSQGKRLLSVLLVLVLYLLCIRVLVPGVSSGLFTVNPALHRTVRSIGSSLQASLGFDTKKDTASGISSSADEPSDPILPSLPWAYGGFTYETASDSQTLDNHAPSYTGQNMFTLDTDRELTRSLYLRGFIGDTYSEARWGKVPDSPWTSEDGNLSASSLWSFYNLPYYLGQPEEPAADLKLYYQFHSAYSYFPYGACLPSSIQLTESNQVSGLGTSSFSWVPLYLDTCGYLFSSDSTLSSLGLRTAADTYTEYAWDRYLLWEEEGLGELYQAVTSMSSYPLSRQSSLEEIQEGIREIQDYLWDHASYSLSLEDTGSTGNSFLQAFLYERHTGFCIHFATAGTLMCRMMGIPARYVTGYTVHPEDGRETSFGIWRYTVPDSNAHAWTEVYLGKGGWVPVEMTPSSDTASSLPEEDHTQAEQEQPAPQTDSPDASTAQTGGIGSGSPSGISVRLQKALLHTFAALVCTAVLLLLLLAVRALRFRRHM</sequence>
<dbReference type="Pfam" id="PF01841">
    <property type="entry name" value="Transglut_core"/>
    <property type="match status" value="1"/>
</dbReference>
<dbReference type="Proteomes" id="UP000823886">
    <property type="component" value="Unassembled WGS sequence"/>
</dbReference>
<gene>
    <name evidence="4" type="ORF">H9753_05900</name>
</gene>
<feature type="transmembrane region" description="Helical" evidence="2">
    <location>
        <begin position="222"/>
        <end position="240"/>
    </location>
</feature>
<feature type="transmembrane region" description="Helical" evidence="2">
    <location>
        <begin position="195"/>
        <end position="210"/>
    </location>
</feature>
<feature type="domain" description="Transglutaminase-like" evidence="3">
    <location>
        <begin position="541"/>
        <end position="617"/>
    </location>
</feature>
<comment type="caution">
    <text evidence="4">The sequence shown here is derived from an EMBL/GenBank/DDBJ whole genome shotgun (WGS) entry which is preliminary data.</text>
</comment>
<dbReference type="AlphaFoldDB" id="A0A9D2PPX0"/>
<dbReference type="EMBL" id="DWVZ01000077">
    <property type="protein sequence ID" value="HJC63135.1"/>
    <property type="molecule type" value="Genomic_DNA"/>
</dbReference>
<feature type="non-terminal residue" evidence="4">
    <location>
        <position position="700"/>
    </location>
</feature>
<dbReference type="InterPro" id="IPR052901">
    <property type="entry name" value="Bact_TGase-like"/>
</dbReference>
<keyword evidence="2" id="KW-0472">Membrane</keyword>
<evidence type="ECO:0000313" key="5">
    <source>
        <dbReference type="Proteomes" id="UP000823886"/>
    </source>
</evidence>
<evidence type="ECO:0000256" key="2">
    <source>
        <dbReference type="SAM" id="Phobius"/>
    </source>
</evidence>
<dbReference type="InterPro" id="IPR038765">
    <property type="entry name" value="Papain-like_cys_pep_sf"/>
</dbReference>
<protein>
    <submittedName>
        <fullName evidence="4">Transglutaminase-like domain-containing protein</fullName>
    </submittedName>
</protein>
<organism evidence="4 5">
    <name type="scientific">Candidatus Blautia merdavium</name>
    <dbReference type="NCBI Taxonomy" id="2838494"/>
    <lineage>
        <taxon>Bacteria</taxon>
        <taxon>Bacillati</taxon>
        <taxon>Bacillota</taxon>
        <taxon>Clostridia</taxon>
        <taxon>Lachnospirales</taxon>
        <taxon>Lachnospiraceae</taxon>
        <taxon>Blautia</taxon>
    </lineage>
</organism>
<evidence type="ECO:0000256" key="1">
    <source>
        <dbReference type="SAM" id="MobiDB-lite"/>
    </source>
</evidence>
<keyword evidence="2" id="KW-0812">Transmembrane</keyword>
<accession>A0A9D2PPX0</accession>